<proteinExistence type="predicted"/>
<dbReference type="RefSeq" id="WP_230839606.1">
    <property type="nucleotide sequence ID" value="NZ_CP063845.1"/>
</dbReference>
<feature type="transmembrane region" description="Helical" evidence="2">
    <location>
        <begin position="82"/>
        <end position="104"/>
    </location>
</feature>
<evidence type="ECO:0000256" key="1">
    <source>
        <dbReference type="SAM" id="MobiDB-lite"/>
    </source>
</evidence>
<dbReference type="Pfam" id="PF07863">
    <property type="entry name" value="CtnDOT_TraJ"/>
    <property type="match status" value="1"/>
</dbReference>
<evidence type="ECO:0000256" key="2">
    <source>
        <dbReference type="SAM" id="Phobius"/>
    </source>
</evidence>
<feature type="region of interest" description="Disordered" evidence="1">
    <location>
        <begin position="473"/>
        <end position="494"/>
    </location>
</feature>
<evidence type="ECO:0000313" key="5">
    <source>
        <dbReference type="Proteomes" id="UP001054846"/>
    </source>
</evidence>
<dbReference type="Proteomes" id="UP001054846">
    <property type="component" value="Chromosome"/>
</dbReference>
<feature type="region of interest" description="Disordered" evidence="1">
    <location>
        <begin position="615"/>
        <end position="758"/>
    </location>
</feature>
<feature type="compositionally biased region" description="Low complexity" evidence="1">
    <location>
        <begin position="630"/>
        <end position="641"/>
    </location>
</feature>
<feature type="compositionally biased region" description="Polar residues" evidence="1">
    <location>
        <begin position="700"/>
        <end position="714"/>
    </location>
</feature>
<keyword evidence="2" id="KW-0812">Transmembrane</keyword>
<organism evidence="4 5">
    <name type="scientific">Gloeobacter morelensis MG652769</name>
    <dbReference type="NCBI Taxonomy" id="2781736"/>
    <lineage>
        <taxon>Bacteria</taxon>
        <taxon>Bacillati</taxon>
        <taxon>Cyanobacteriota</taxon>
        <taxon>Cyanophyceae</taxon>
        <taxon>Gloeobacterales</taxon>
        <taxon>Gloeobacteraceae</taxon>
        <taxon>Gloeobacter</taxon>
        <taxon>Gloeobacter morelensis</taxon>
    </lineage>
</organism>
<feature type="compositionally biased region" description="Basic residues" evidence="1">
    <location>
        <begin position="746"/>
        <end position="758"/>
    </location>
</feature>
<dbReference type="InterPro" id="IPR012424">
    <property type="entry name" value="Conjugative_transposon_TraJ_C"/>
</dbReference>
<keyword evidence="2" id="KW-1133">Transmembrane helix</keyword>
<feature type="domain" description="Conjugative transposon TraJ C-terminal" evidence="3">
    <location>
        <begin position="243"/>
        <end position="406"/>
    </location>
</feature>
<gene>
    <name evidence="4" type="ORF">ISF26_12240</name>
</gene>
<feature type="compositionally biased region" description="Polar residues" evidence="1">
    <location>
        <begin position="177"/>
        <end position="196"/>
    </location>
</feature>
<evidence type="ECO:0000313" key="4">
    <source>
        <dbReference type="EMBL" id="UFP92615.1"/>
    </source>
</evidence>
<evidence type="ECO:0000259" key="3">
    <source>
        <dbReference type="Pfam" id="PF07863"/>
    </source>
</evidence>
<feature type="compositionally biased region" description="Low complexity" evidence="1">
    <location>
        <begin position="675"/>
        <end position="699"/>
    </location>
</feature>
<feature type="transmembrane region" description="Helical" evidence="2">
    <location>
        <begin position="256"/>
        <end position="284"/>
    </location>
</feature>
<accession>A0ABY3PG47</accession>
<feature type="region of interest" description="Disordered" evidence="1">
    <location>
        <begin position="166"/>
        <end position="222"/>
    </location>
</feature>
<feature type="transmembrane region" description="Helical" evidence="2">
    <location>
        <begin position="44"/>
        <end position="61"/>
    </location>
</feature>
<feature type="compositionally biased region" description="Polar residues" evidence="1">
    <location>
        <begin position="207"/>
        <end position="222"/>
    </location>
</feature>
<feature type="transmembrane region" description="Helical" evidence="2">
    <location>
        <begin position="296"/>
        <end position="316"/>
    </location>
</feature>
<name>A0ABY3PG47_9CYAN</name>
<protein>
    <recommendedName>
        <fullName evidence="3">Conjugative transposon TraJ C-terminal domain-containing protein</fullName>
    </recommendedName>
</protein>
<feature type="transmembrane region" description="Helical" evidence="2">
    <location>
        <begin position="328"/>
        <end position="347"/>
    </location>
</feature>
<dbReference type="EMBL" id="CP063845">
    <property type="protein sequence ID" value="UFP92615.1"/>
    <property type="molecule type" value="Genomic_DNA"/>
</dbReference>
<reference evidence="4 5" key="1">
    <citation type="journal article" date="2021" name="Genome Biol. Evol.">
        <title>Complete Genome Sequencing of a Novel Gloeobacter Species from a Waterfall Cave in Mexico.</title>
        <authorList>
            <person name="Saw J.H."/>
            <person name="Cardona T."/>
            <person name="Montejano G."/>
        </authorList>
    </citation>
    <scope>NUCLEOTIDE SEQUENCE [LARGE SCALE GENOMIC DNA]</scope>
    <source>
        <strain evidence="4">MG652769</strain>
    </source>
</reference>
<keyword evidence="2" id="KW-0472">Membrane</keyword>
<sequence>MYHLIGAAPTGPASLSVTSGAIKAIQDALLTMTTLFEAGLLPTVRSIGLGFAIIMLLIYLVKTFWSYSTGESNSLPMPIGTAVFRFALVLVLLTGGATASQVGLPKGDGTGGSIPSLAPGEVAPGDNYTAIAWGISAFGQGALAAAENGALKALNDARQNWKVAVQKPDPTVGGVPQTETETSGNRGGSTVDSTEQAGAATVDTSKDVSSQTPTQQPGNNNPIAGAKEFAKQILSGWSTTLAGAVIDLLQMLLGPIVFMFMMIHHLILLVLWVLGPLTVGLMMYDTRYFKSWIEQYVQVSLWPLITELMIGMVAFMREGINIDSANPAGPWISVAFTLAIMIGLLWVPKMAQFSEGLAASAGGALMGAAVGTAAAATGAGVAMAGAAAGFAGSAALSAGVNAATGKSFAFGSGGRFMQRMADGKFTQDRAASYSAGMQSEYAKDPSGKVGQDYASARQSGFNGSVDEWIGKQAQQQATQELRQRQLERSSSTGLGAVPGRVGAAAAAVAQSPLGKGISAAAGYAAEGAKEVGGVIASTPVGKAVAAAPARASEAARAVAESPAGKAAGKAAQNVAAVPGKVREAAGEVGSVIASTPVGQVIASAAGKVVEAAQKIRGGGDDDDKTPPPSGGESSGSPTTGRPEGGEPGTSPAGESPPTQQLNIPIPSSPQPAGENSNSASTSTPTSPSPETSTQNPSSNQENPTSPPSILQTPPLSVGPSPEQPPPAPPAAENNAQSGEEPQRTRRDPRRNWKKGKSE</sequence>
<keyword evidence="5" id="KW-1185">Reference proteome</keyword>